<evidence type="ECO:0000313" key="3">
    <source>
        <dbReference type="Proteomes" id="UP001190700"/>
    </source>
</evidence>
<name>A0AAE0C5Q1_9CHLO</name>
<keyword evidence="3" id="KW-1185">Reference proteome</keyword>
<dbReference type="EMBL" id="LGRX02028293">
    <property type="protein sequence ID" value="KAK3248238.1"/>
    <property type="molecule type" value="Genomic_DNA"/>
</dbReference>
<gene>
    <name evidence="2" type="ORF">CYMTET_42299</name>
</gene>
<accession>A0AAE0C5Q1</accession>
<reference evidence="2 3" key="1">
    <citation type="journal article" date="2015" name="Genome Biol. Evol.">
        <title>Comparative Genomics of a Bacterivorous Green Alga Reveals Evolutionary Causalities and Consequences of Phago-Mixotrophic Mode of Nutrition.</title>
        <authorList>
            <person name="Burns J.A."/>
            <person name="Paasch A."/>
            <person name="Narechania A."/>
            <person name="Kim E."/>
        </authorList>
    </citation>
    <scope>NUCLEOTIDE SEQUENCE [LARGE SCALE GENOMIC DNA]</scope>
    <source>
        <strain evidence="2 3">PLY_AMNH</strain>
    </source>
</reference>
<evidence type="ECO:0000313" key="2">
    <source>
        <dbReference type="EMBL" id="KAK3248238.1"/>
    </source>
</evidence>
<dbReference type="AlphaFoldDB" id="A0AAE0C5Q1"/>
<protein>
    <submittedName>
        <fullName evidence="2">Uncharacterized protein</fullName>
    </submittedName>
</protein>
<evidence type="ECO:0000256" key="1">
    <source>
        <dbReference type="SAM" id="MobiDB-lite"/>
    </source>
</evidence>
<feature type="region of interest" description="Disordered" evidence="1">
    <location>
        <begin position="433"/>
        <end position="458"/>
    </location>
</feature>
<proteinExistence type="predicted"/>
<sequence length="458" mass="51141">MFLALPSDTCLGKESNEFCGVNSCTCLQTCTPVIGAAPYDPAATSGTAVRDVENTEFREILSSEVARSVREPGAQQGNFGFDYLVSLQTPLPDVASYVSGAIDGVSPTDPFSPSHLGWERYVNYSGNSTASHCKKQMMRVMFVNTLGESSEFEHTPLCQSVTDLIQDGSTLKVKDNVHFPSYERFTTWCRKLGESYTLVSDSGVSPYCPGHPHREYLHRSATLVITRFEFLIEMVDYMRAEWPTLRFEAAYLLLITHYISARWANKQPFSDTFLEDREFLRLGASRAWGTSRREIIRQYVVDYFPHTALQRLLSRVNATFQPEVSLNFHALPPGSVDGRAQPAPPVLDTPPRHLRHGLGDLTLAHSVVAMIRIVWTFTNTPPDHRLHMLKLILRELQYWYPTGCPIPASAEGLDPYRDIAQVFKAQLMELGPTFHGGQPPSLQQPNTSKTASLGSGFG</sequence>
<organism evidence="2 3">
    <name type="scientific">Cymbomonas tetramitiformis</name>
    <dbReference type="NCBI Taxonomy" id="36881"/>
    <lineage>
        <taxon>Eukaryota</taxon>
        <taxon>Viridiplantae</taxon>
        <taxon>Chlorophyta</taxon>
        <taxon>Pyramimonadophyceae</taxon>
        <taxon>Pyramimonadales</taxon>
        <taxon>Pyramimonadaceae</taxon>
        <taxon>Cymbomonas</taxon>
    </lineage>
</organism>
<comment type="caution">
    <text evidence="2">The sequence shown here is derived from an EMBL/GenBank/DDBJ whole genome shotgun (WGS) entry which is preliminary data.</text>
</comment>
<dbReference type="Proteomes" id="UP001190700">
    <property type="component" value="Unassembled WGS sequence"/>
</dbReference>
<feature type="compositionally biased region" description="Polar residues" evidence="1">
    <location>
        <begin position="440"/>
        <end position="458"/>
    </location>
</feature>